<evidence type="ECO:0000256" key="5">
    <source>
        <dbReference type="ARBA" id="ARBA00048793"/>
    </source>
</evidence>
<gene>
    <name evidence="8" type="ORF">J2W84_003887</name>
</gene>
<dbReference type="InterPro" id="IPR013328">
    <property type="entry name" value="6PGD_dom2"/>
</dbReference>
<dbReference type="Proteomes" id="UP001264980">
    <property type="component" value="Unassembled WGS sequence"/>
</dbReference>
<evidence type="ECO:0000256" key="1">
    <source>
        <dbReference type="ARBA" id="ARBA00004994"/>
    </source>
</evidence>
<keyword evidence="9" id="KW-1185">Reference proteome</keyword>
<organism evidence="8 9">
    <name type="scientific">Dyadobacter fermentans</name>
    <dbReference type="NCBI Taxonomy" id="94254"/>
    <lineage>
        <taxon>Bacteria</taxon>
        <taxon>Pseudomonadati</taxon>
        <taxon>Bacteroidota</taxon>
        <taxon>Cytophagia</taxon>
        <taxon>Cytophagales</taxon>
        <taxon>Spirosomataceae</taxon>
        <taxon>Dyadobacter</taxon>
    </lineage>
</organism>
<feature type="domain" description="Ketopantoate reductase N-terminal" evidence="6">
    <location>
        <begin position="16"/>
        <end position="149"/>
    </location>
</feature>
<dbReference type="Gene3D" id="3.40.50.720">
    <property type="entry name" value="NAD(P)-binding Rossmann-like Domain"/>
    <property type="match status" value="1"/>
</dbReference>
<evidence type="ECO:0000256" key="2">
    <source>
        <dbReference type="ARBA" id="ARBA00013014"/>
    </source>
</evidence>
<dbReference type="InterPro" id="IPR036291">
    <property type="entry name" value="NAD(P)-bd_dom_sf"/>
</dbReference>
<dbReference type="SUPFAM" id="SSF48179">
    <property type="entry name" value="6-phosphogluconate dehydrogenase C-terminal domain-like"/>
    <property type="match status" value="1"/>
</dbReference>
<proteinExistence type="predicted"/>
<dbReference type="GO" id="GO:0008677">
    <property type="term" value="F:2-dehydropantoate 2-reductase activity"/>
    <property type="evidence" value="ECO:0007669"/>
    <property type="project" value="UniProtKB-EC"/>
</dbReference>
<name>A0ABU1R0A6_9BACT</name>
<dbReference type="InterPro" id="IPR013332">
    <property type="entry name" value="KPR_N"/>
</dbReference>
<dbReference type="InterPro" id="IPR051402">
    <property type="entry name" value="KPR-Related"/>
</dbReference>
<dbReference type="PANTHER" id="PTHR21708:SF26">
    <property type="entry name" value="2-DEHYDROPANTOATE 2-REDUCTASE"/>
    <property type="match status" value="1"/>
</dbReference>
<evidence type="ECO:0000259" key="7">
    <source>
        <dbReference type="Pfam" id="PF08546"/>
    </source>
</evidence>
<dbReference type="EC" id="1.1.1.169" evidence="2"/>
<feature type="domain" description="Ketopantoate reductase C-terminal" evidence="7">
    <location>
        <begin position="185"/>
        <end position="309"/>
    </location>
</feature>
<dbReference type="EMBL" id="JAVDTI010000003">
    <property type="protein sequence ID" value="MDR6806839.1"/>
    <property type="molecule type" value="Genomic_DNA"/>
</dbReference>
<comment type="catalytic activity">
    <reaction evidence="5">
        <text>(R)-pantoate + NADP(+) = 2-dehydropantoate + NADPH + H(+)</text>
        <dbReference type="Rhea" id="RHEA:16233"/>
        <dbReference type="ChEBI" id="CHEBI:11561"/>
        <dbReference type="ChEBI" id="CHEBI:15378"/>
        <dbReference type="ChEBI" id="CHEBI:15980"/>
        <dbReference type="ChEBI" id="CHEBI:57783"/>
        <dbReference type="ChEBI" id="CHEBI:58349"/>
        <dbReference type="EC" id="1.1.1.169"/>
    </reaction>
</comment>
<evidence type="ECO:0000313" key="9">
    <source>
        <dbReference type="Proteomes" id="UP001264980"/>
    </source>
</evidence>
<evidence type="ECO:0000259" key="6">
    <source>
        <dbReference type="Pfam" id="PF02558"/>
    </source>
</evidence>
<evidence type="ECO:0000313" key="8">
    <source>
        <dbReference type="EMBL" id="MDR6806839.1"/>
    </source>
</evidence>
<keyword evidence="8" id="KW-0560">Oxidoreductase</keyword>
<comment type="pathway">
    <text evidence="1">Cofactor biosynthesis; (R)-pantothenate biosynthesis; (R)-pantoate from 3-methyl-2-oxobutanoate: step 2/2.</text>
</comment>
<dbReference type="Gene3D" id="1.10.1040.10">
    <property type="entry name" value="N-(1-d-carboxylethyl)-l-norvaline Dehydrogenase, domain 2"/>
    <property type="match status" value="1"/>
</dbReference>
<dbReference type="Pfam" id="PF08546">
    <property type="entry name" value="ApbA_C"/>
    <property type="match status" value="1"/>
</dbReference>
<comment type="caution">
    <text evidence="8">The sequence shown here is derived from an EMBL/GenBank/DDBJ whole genome shotgun (WGS) entry which is preliminary data.</text>
</comment>
<sequence length="316" mass="34493">MQVEKGVDAAAIDKTYIIGNGVIAKALAVALARNGRSVTILRGSVDSPGTSHELIEVDTGGELLSARIEIGSISNYETLSGLIVLTNKSFGNQQIAQKLYPKAKHAPIVFLQNGLHVESCFSDMGFERLYRCVLMATSQEAGENKVRFRLVTASPIGIIAGPEDMLASIVARLNTNIFSFRPEPDIQSFIWKKVISNCVFNSICPLLEVDNGVFRRNAAVLDVGKQVIRECLAVARESGIGLTEDEIVQNILSISEMSDGQKISTYQDILNKRETEIDSLNLEISRLAQRLGNLPVPTTSLLGELIKLKSNIRQAH</sequence>
<evidence type="ECO:0000256" key="4">
    <source>
        <dbReference type="ARBA" id="ARBA00032024"/>
    </source>
</evidence>
<evidence type="ECO:0000256" key="3">
    <source>
        <dbReference type="ARBA" id="ARBA00019465"/>
    </source>
</evidence>
<dbReference type="PANTHER" id="PTHR21708">
    <property type="entry name" value="PROBABLE 2-DEHYDROPANTOATE 2-REDUCTASE"/>
    <property type="match status" value="1"/>
</dbReference>
<dbReference type="RefSeq" id="WP_309986254.1">
    <property type="nucleotide sequence ID" value="NZ_JAVDTI010000003.1"/>
</dbReference>
<protein>
    <recommendedName>
        <fullName evidence="3">2-dehydropantoate 2-reductase</fullName>
        <ecNumber evidence="2">1.1.1.169</ecNumber>
    </recommendedName>
    <alternativeName>
        <fullName evidence="4">Ketopantoate reductase</fullName>
    </alternativeName>
</protein>
<dbReference type="Pfam" id="PF02558">
    <property type="entry name" value="ApbA"/>
    <property type="match status" value="1"/>
</dbReference>
<reference evidence="8 9" key="1">
    <citation type="submission" date="2023-07" db="EMBL/GenBank/DDBJ databases">
        <title>Sorghum-associated microbial communities from plants grown in Nebraska, USA.</title>
        <authorList>
            <person name="Schachtman D."/>
        </authorList>
    </citation>
    <scope>NUCLEOTIDE SEQUENCE [LARGE SCALE GENOMIC DNA]</scope>
    <source>
        <strain evidence="8 9">BE57</strain>
    </source>
</reference>
<dbReference type="InterPro" id="IPR008927">
    <property type="entry name" value="6-PGluconate_DH-like_C_sf"/>
</dbReference>
<accession>A0ABU1R0A6</accession>
<dbReference type="SUPFAM" id="SSF51735">
    <property type="entry name" value="NAD(P)-binding Rossmann-fold domains"/>
    <property type="match status" value="1"/>
</dbReference>
<dbReference type="InterPro" id="IPR013752">
    <property type="entry name" value="KPA_reductase"/>
</dbReference>